<evidence type="ECO:0000256" key="4">
    <source>
        <dbReference type="ARBA" id="ARBA00023157"/>
    </source>
</evidence>
<keyword evidence="4" id="KW-1015">Disulfide bond</keyword>
<comment type="caution">
    <text evidence="8">The sequence shown here is derived from an EMBL/GenBank/DDBJ whole genome shotgun (WGS) entry which is preliminary data.</text>
</comment>
<evidence type="ECO:0000259" key="7">
    <source>
        <dbReference type="PROSITE" id="PS50240"/>
    </source>
</evidence>
<sequence length="339" mass="35961">MKMTLGQAVCFAGAILLNIAVCGQAPLNTKIVGGQEAVRGSWPWQASLHQISSGRHFCGGSLINKDWVLSAAHCFKSIGAYNVKIYLGRHLQSGSNPNEISRTVTKLITHPSYSTTTQNNDIALLQLSSSVTFTEYVKPVCLAAAGSVFGGGTKSWITGWGKLNSGDTQIPNILQEVEIPIVNNDVCNEAFKGIITSNMLCAGLNEGGKDSCQGDSGGAMVNKNDSLWIQSGIVSFGKDCGLPKYPGVYTRVSQYQSWISSHISSDLPGFVSFTSTESSSGSPSLLLIPLSLTLAIISLIFSLNTPLFLKMGSFSNSPRVLPFSNPFSQSLGLAVALLA</sequence>
<dbReference type="InterPro" id="IPR043504">
    <property type="entry name" value="Peptidase_S1_PA_chymotrypsin"/>
</dbReference>
<dbReference type="InterPro" id="IPR001254">
    <property type="entry name" value="Trypsin_dom"/>
</dbReference>
<organism evidence="8 9">
    <name type="scientific">Labeo rohita</name>
    <name type="common">Indian major carp</name>
    <name type="synonym">Cyprinus rohita</name>
    <dbReference type="NCBI Taxonomy" id="84645"/>
    <lineage>
        <taxon>Eukaryota</taxon>
        <taxon>Metazoa</taxon>
        <taxon>Chordata</taxon>
        <taxon>Craniata</taxon>
        <taxon>Vertebrata</taxon>
        <taxon>Euteleostomi</taxon>
        <taxon>Actinopterygii</taxon>
        <taxon>Neopterygii</taxon>
        <taxon>Teleostei</taxon>
        <taxon>Ostariophysi</taxon>
        <taxon>Cypriniformes</taxon>
        <taxon>Cyprinidae</taxon>
        <taxon>Labeoninae</taxon>
        <taxon>Labeonini</taxon>
        <taxon>Labeo</taxon>
    </lineage>
</organism>
<dbReference type="PANTHER" id="PTHR24252">
    <property type="entry name" value="ACROSIN-RELATED"/>
    <property type="match status" value="1"/>
</dbReference>
<dbReference type="SUPFAM" id="SSF50494">
    <property type="entry name" value="Trypsin-like serine proteases"/>
    <property type="match status" value="1"/>
</dbReference>
<evidence type="ECO:0000256" key="6">
    <source>
        <dbReference type="SAM" id="SignalP"/>
    </source>
</evidence>
<evidence type="ECO:0000313" key="8">
    <source>
        <dbReference type="EMBL" id="KAI2666437.1"/>
    </source>
</evidence>
<proteinExistence type="predicted"/>
<dbReference type="InterPro" id="IPR009003">
    <property type="entry name" value="Peptidase_S1_PA"/>
</dbReference>
<dbReference type="PROSITE" id="PS50240">
    <property type="entry name" value="TRYPSIN_DOM"/>
    <property type="match status" value="1"/>
</dbReference>
<feature type="domain" description="Peptidase S1" evidence="7">
    <location>
        <begin position="31"/>
        <end position="264"/>
    </location>
</feature>
<keyword evidence="1 5" id="KW-0645">Protease</keyword>
<dbReference type="Proteomes" id="UP000830375">
    <property type="component" value="Unassembled WGS sequence"/>
</dbReference>
<feature type="signal peptide" evidence="6">
    <location>
        <begin position="1"/>
        <end position="24"/>
    </location>
</feature>
<dbReference type="PROSITE" id="PS00135">
    <property type="entry name" value="TRYPSIN_SER"/>
    <property type="match status" value="1"/>
</dbReference>
<dbReference type="PANTHER" id="PTHR24252:SF7">
    <property type="entry name" value="HYALIN"/>
    <property type="match status" value="1"/>
</dbReference>
<evidence type="ECO:0000256" key="2">
    <source>
        <dbReference type="ARBA" id="ARBA00022801"/>
    </source>
</evidence>
<dbReference type="EMBL" id="JACTAM010000003">
    <property type="protein sequence ID" value="KAI2666437.1"/>
    <property type="molecule type" value="Genomic_DNA"/>
</dbReference>
<reference evidence="8 9" key="1">
    <citation type="submission" date="2022-01" db="EMBL/GenBank/DDBJ databases">
        <title>A high-quality chromosome-level genome assembly of rohu carp, Labeo rohita.</title>
        <authorList>
            <person name="Arick M.A. II"/>
            <person name="Hsu C.-Y."/>
            <person name="Magbanua Z."/>
            <person name="Pechanova O."/>
            <person name="Grover C."/>
            <person name="Miller E."/>
            <person name="Thrash A."/>
            <person name="Ezzel L."/>
            <person name="Alam S."/>
            <person name="Benzie J."/>
            <person name="Hamilton M."/>
            <person name="Karsi A."/>
            <person name="Lawrence M.L."/>
            <person name="Peterson D.G."/>
        </authorList>
    </citation>
    <scope>NUCLEOTIDE SEQUENCE [LARGE SCALE GENOMIC DNA]</scope>
    <source>
        <strain evidence="9">BAU-BD-2019</strain>
        <tissue evidence="8">Blood</tissue>
    </source>
</reference>
<dbReference type="Pfam" id="PF00089">
    <property type="entry name" value="Trypsin"/>
    <property type="match status" value="1"/>
</dbReference>
<keyword evidence="2 5" id="KW-0378">Hydrolase</keyword>
<accession>A0ABQ8MUC0</accession>
<keyword evidence="6" id="KW-0732">Signal</keyword>
<keyword evidence="3 5" id="KW-0720">Serine protease</keyword>
<dbReference type="InterPro" id="IPR001314">
    <property type="entry name" value="Peptidase_S1A"/>
</dbReference>
<dbReference type="InterPro" id="IPR018114">
    <property type="entry name" value="TRYPSIN_HIS"/>
</dbReference>
<evidence type="ECO:0000256" key="1">
    <source>
        <dbReference type="ARBA" id="ARBA00022670"/>
    </source>
</evidence>
<evidence type="ECO:0000256" key="3">
    <source>
        <dbReference type="ARBA" id="ARBA00022825"/>
    </source>
</evidence>
<dbReference type="InterPro" id="IPR033116">
    <property type="entry name" value="TRYPSIN_SER"/>
</dbReference>
<dbReference type="Gene3D" id="2.40.10.10">
    <property type="entry name" value="Trypsin-like serine proteases"/>
    <property type="match status" value="1"/>
</dbReference>
<gene>
    <name evidence="8" type="ORF">H4Q32_010307</name>
</gene>
<name>A0ABQ8MUC0_LABRO</name>
<dbReference type="CDD" id="cd00190">
    <property type="entry name" value="Tryp_SPc"/>
    <property type="match status" value="1"/>
</dbReference>
<feature type="chain" id="PRO_5045207264" evidence="6">
    <location>
        <begin position="25"/>
        <end position="339"/>
    </location>
</feature>
<evidence type="ECO:0000256" key="5">
    <source>
        <dbReference type="RuleBase" id="RU363034"/>
    </source>
</evidence>
<dbReference type="PRINTS" id="PR00722">
    <property type="entry name" value="CHYMOTRYPSIN"/>
</dbReference>
<protein>
    <submittedName>
        <fullName evidence="8">Prostasin</fullName>
    </submittedName>
</protein>
<keyword evidence="9" id="KW-1185">Reference proteome</keyword>
<dbReference type="SMART" id="SM00020">
    <property type="entry name" value="Tryp_SPc"/>
    <property type="match status" value="1"/>
</dbReference>
<evidence type="ECO:0000313" key="9">
    <source>
        <dbReference type="Proteomes" id="UP000830375"/>
    </source>
</evidence>
<dbReference type="PROSITE" id="PS00134">
    <property type="entry name" value="TRYPSIN_HIS"/>
    <property type="match status" value="1"/>
</dbReference>